<evidence type="ECO:0000256" key="12">
    <source>
        <dbReference type="SAM" id="Phobius"/>
    </source>
</evidence>
<reference evidence="14 15" key="1">
    <citation type="journal article" date="2015" name="Genome Biol. Evol.">
        <title>The genome of winter moth (Operophtera brumata) provides a genomic perspective on sexual dimorphism and phenology.</title>
        <authorList>
            <person name="Derks M.F."/>
            <person name="Smit S."/>
            <person name="Salis L."/>
            <person name="Schijlen E."/>
            <person name="Bossers A."/>
            <person name="Mateman C."/>
            <person name="Pijl A.S."/>
            <person name="de Ridder D."/>
            <person name="Groenen M.A."/>
            <person name="Visser M.E."/>
            <person name="Megens H.J."/>
        </authorList>
    </citation>
    <scope>NUCLEOTIDE SEQUENCE [LARGE SCALE GENOMIC DNA]</scope>
    <source>
        <strain evidence="14">WM2013NL</strain>
        <tissue evidence="14">Head and thorax</tissue>
    </source>
</reference>
<keyword evidence="10 12" id="KW-0472">Membrane</keyword>
<evidence type="ECO:0000256" key="11">
    <source>
        <dbReference type="ARBA" id="ARBA00023239"/>
    </source>
</evidence>
<dbReference type="PROSITE" id="PS50125">
    <property type="entry name" value="GUANYLATE_CYCLASE_2"/>
    <property type="match status" value="1"/>
</dbReference>
<feature type="transmembrane region" description="Helical" evidence="12">
    <location>
        <begin position="46"/>
        <end position="65"/>
    </location>
</feature>
<dbReference type="InterPro" id="IPR029787">
    <property type="entry name" value="Nucleotide_cyclase"/>
</dbReference>
<evidence type="ECO:0000256" key="5">
    <source>
        <dbReference type="ARBA" id="ARBA00022723"/>
    </source>
</evidence>
<dbReference type="GO" id="GO:0046872">
    <property type="term" value="F:metal ion binding"/>
    <property type="evidence" value="ECO:0007669"/>
    <property type="project" value="UniProtKB-KW"/>
</dbReference>
<dbReference type="Pfam" id="PF00211">
    <property type="entry name" value="Guanylate_cyc"/>
    <property type="match status" value="1"/>
</dbReference>
<comment type="caution">
    <text evidence="14">The sequence shown here is derived from an EMBL/GenBank/DDBJ whole genome shotgun (WGS) entry which is preliminary data.</text>
</comment>
<dbReference type="GO" id="GO:0035556">
    <property type="term" value="P:intracellular signal transduction"/>
    <property type="evidence" value="ECO:0007669"/>
    <property type="project" value="InterPro"/>
</dbReference>
<dbReference type="EMBL" id="JTDY01000698">
    <property type="protein sequence ID" value="KOB76177.1"/>
    <property type="molecule type" value="Genomic_DNA"/>
</dbReference>
<keyword evidence="7" id="KW-0067">ATP-binding</keyword>
<evidence type="ECO:0000256" key="3">
    <source>
        <dbReference type="ARBA" id="ARBA00012201"/>
    </source>
</evidence>
<dbReference type="AlphaFoldDB" id="A0A0L7LL72"/>
<keyword evidence="11" id="KW-0456">Lyase</keyword>
<evidence type="ECO:0000256" key="9">
    <source>
        <dbReference type="ARBA" id="ARBA00022989"/>
    </source>
</evidence>
<dbReference type="PANTHER" id="PTHR45627">
    <property type="entry name" value="ADENYLATE CYCLASE TYPE 1"/>
    <property type="match status" value="1"/>
</dbReference>
<dbReference type="SUPFAM" id="SSF55073">
    <property type="entry name" value="Nucleotide cyclase"/>
    <property type="match status" value="1"/>
</dbReference>
<evidence type="ECO:0000313" key="14">
    <source>
        <dbReference type="EMBL" id="KOB76177.1"/>
    </source>
</evidence>
<evidence type="ECO:0000256" key="6">
    <source>
        <dbReference type="ARBA" id="ARBA00022741"/>
    </source>
</evidence>
<dbReference type="GO" id="GO:0009190">
    <property type="term" value="P:cyclic nucleotide biosynthetic process"/>
    <property type="evidence" value="ECO:0007669"/>
    <property type="project" value="InterPro"/>
</dbReference>
<evidence type="ECO:0000256" key="4">
    <source>
        <dbReference type="ARBA" id="ARBA00022692"/>
    </source>
</evidence>
<dbReference type="CDD" id="cd07302">
    <property type="entry name" value="CHD"/>
    <property type="match status" value="1"/>
</dbReference>
<keyword evidence="4 12" id="KW-0812">Transmembrane</keyword>
<comment type="subcellular location">
    <subcellularLocation>
        <location evidence="2">Membrane</location>
        <topology evidence="2">Multi-pass membrane protein</topology>
    </subcellularLocation>
</comment>
<feature type="transmembrane region" description="Helical" evidence="12">
    <location>
        <begin position="100"/>
        <end position="118"/>
    </location>
</feature>
<dbReference type="Gene3D" id="3.30.70.1230">
    <property type="entry name" value="Nucleotide cyclase"/>
    <property type="match status" value="1"/>
</dbReference>
<dbReference type="PANTHER" id="PTHR45627:SF30">
    <property type="entry name" value="ADENYLATE CYCLASE TYPE 3"/>
    <property type="match status" value="1"/>
</dbReference>
<dbReference type="GO" id="GO:0004016">
    <property type="term" value="F:adenylate cyclase activity"/>
    <property type="evidence" value="ECO:0007669"/>
    <property type="project" value="UniProtKB-EC"/>
</dbReference>
<dbReference type="SMART" id="SM00044">
    <property type="entry name" value="CYCc"/>
    <property type="match status" value="1"/>
</dbReference>
<feature type="transmembrane region" description="Helical" evidence="12">
    <location>
        <begin position="71"/>
        <end position="93"/>
    </location>
</feature>
<evidence type="ECO:0000256" key="1">
    <source>
        <dbReference type="ARBA" id="ARBA00001593"/>
    </source>
</evidence>
<evidence type="ECO:0000256" key="8">
    <source>
        <dbReference type="ARBA" id="ARBA00022842"/>
    </source>
</evidence>
<evidence type="ECO:0000256" key="2">
    <source>
        <dbReference type="ARBA" id="ARBA00004141"/>
    </source>
</evidence>
<gene>
    <name evidence="14" type="ORF">OBRU01_03265</name>
</gene>
<dbReference type="EC" id="4.6.1.1" evidence="3"/>
<keyword evidence="6" id="KW-0547">Nucleotide-binding</keyword>
<organism evidence="14 15">
    <name type="scientific">Operophtera brumata</name>
    <name type="common">Winter moth</name>
    <name type="synonym">Phalaena brumata</name>
    <dbReference type="NCBI Taxonomy" id="104452"/>
    <lineage>
        <taxon>Eukaryota</taxon>
        <taxon>Metazoa</taxon>
        <taxon>Ecdysozoa</taxon>
        <taxon>Arthropoda</taxon>
        <taxon>Hexapoda</taxon>
        <taxon>Insecta</taxon>
        <taxon>Pterygota</taxon>
        <taxon>Neoptera</taxon>
        <taxon>Endopterygota</taxon>
        <taxon>Lepidoptera</taxon>
        <taxon>Glossata</taxon>
        <taxon>Ditrysia</taxon>
        <taxon>Geometroidea</taxon>
        <taxon>Geometridae</taxon>
        <taxon>Larentiinae</taxon>
        <taxon>Operophtera</taxon>
    </lineage>
</organism>
<feature type="transmembrane region" description="Helical" evidence="12">
    <location>
        <begin position="138"/>
        <end position="164"/>
    </location>
</feature>
<keyword evidence="8" id="KW-0460">Magnesium</keyword>
<name>A0A0L7LL72_OPEBR</name>
<dbReference type="STRING" id="104452.A0A0L7LL72"/>
<evidence type="ECO:0000313" key="15">
    <source>
        <dbReference type="Proteomes" id="UP000037510"/>
    </source>
</evidence>
<protein>
    <recommendedName>
        <fullName evidence="3">adenylate cyclase</fullName>
        <ecNumber evidence="3">4.6.1.1</ecNumber>
    </recommendedName>
</protein>
<feature type="non-terminal residue" evidence="14">
    <location>
        <position position="346"/>
    </location>
</feature>
<feature type="domain" description="Guanylate cyclase" evidence="13">
    <location>
        <begin position="254"/>
        <end position="294"/>
    </location>
</feature>
<accession>A0A0L7LL72</accession>
<keyword evidence="9 12" id="KW-1133">Transmembrane helix</keyword>
<dbReference type="InterPro" id="IPR001054">
    <property type="entry name" value="A/G_cyclase"/>
</dbReference>
<dbReference type="GO" id="GO:0016020">
    <property type="term" value="C:membrane"/>
    <property type="evidence" value="ECO:0007669"/>
    <property type="project" value="UniProtKB-SubCell"/>
</dbReference>
<keyword evidence="15" id="KW-1185">Reference proteome</keyword>
<dbReference type="Proteomes" id="UP000037510">
    <property type="component" value="Unassembled WGS sequence"/>
</dbReference>
<evidence type="ECO:0000256" key="7">
    <source>
        <dbReference type="ARBA" id="ARBA00022840"/>
    </source>
</evidence>
<sequence>MEYPCSQQRPQPKTYHFRIWFLPRFFTPRRDEKLFMEYTESQKQRAIPRLLVTGLILQLFTVIVPGELDFVFAYALTSTAVIANLTLLALHYYVRSKRSIISHLAWVVLWAQLLASALRRQGDAYDELLGWAALLQYLTLATLPFRALTLIIYSILSFSAYILVQYFNALMFEGRLPQDFLYQEICNGSILFCASLLGTTSFVLYQNQHRHSFVETKRSLRDKMRKDLGLIDTQFKKIYMSRHENVRYVQQTTNSPVDMRVGIHTGAVLAGVLGQRQWQFDVYSRDVELANKMESSGLAGRVHVSEVTLGFLNDEFEVEPAFGEKREEMLRQAGIKTYFIVKVLKP</sequence>
<proteinExistence type="predicted"/>
<comment type="catalytic activity">
    <reaction evidence="1">
        <text>ATP = 3',5'-cyclic AMP + diphosphate</text>
        <dbReference type="Rhea" id="RHEA:15389"/>
        <dbReference type="ChEBI" id="CHEBI:30616"/>
        <dbReference type="ChEBI" id="CHEBI:33019"/>
        <dbReference type="ChEBI" id="CHEBI:58165"/>
        <dbReference type="EC" id="4.6.1.1"/>
    </reaction>
</comment>
<dbReference type="GO" id="GO:0005524">
    <property type="term" value="F:ATP binding"/>
    <property type="evidence" value="ECO:0007669"/>
    <property type="project" value="UniProtKB-KW"/>
</dbReference>
<evidence type="ECO:0000256" key="10">
    <source>
        <dbReference type="ARBA" id="ARBA00023136"/>
    </source>
</evidence>
<keyword evidence="5" id="KW-0479">Metal-binding</keyword>
<evidence type="ECO:0000259" key="13">
    <source>
        <dbReference type="PROSITE" id="PS50125"/>
    </source>
</evidence>